<evidence type="ECO:0000313" key="3">
    <source>
        <dbReference type="EMBL" id="KXO00054.1"/>
    </source>
</evidence>
<proteinExistence type="predicted"/>
<dbReference type="SUPFAM" id="SSF82153">
    <property type="entry name" value="FAS1 domain"/>
    <property type="match status" value="1"/>
</dbReference>
<reference evidence="4" key="1">
    <citation type="submission" date="2014-10" db="EMBL/GenBank/DDBJ databases">
        <title>Genome sequencing of Vitellibacter sp. D-24.</title>
        <authorList>
            <person name="Thevarajoo S."/>
            <person name="Selvaratnam C."/>
            <person name="Goh K.M."/>
            <person name="Chong C.S."/>
        </authorList>
    </citation>
    <scope>NUCLEOTIDE SEQUENCE [LARGE SCALE GENOMIC DNA]</scope>
    <source>
        <strain evidence="4">D-24</strain>
    </source>
</reference>
<dbReference type="Proteomes" id="UP000070138">
    <property type="component" value="Unassembled WGS sequence"/>
</dbReference>
<evidence type="ECO:0000313" key="4">
    <source>
        <dbReference type="Proteomes" id="UP000070138"/>
    </source>
</evidence>
<accession>A0A137RIT2</accession>
<dbReference type="STRING" id="1548749.LS48_06140"/>
<dbReference type="PROSITE" id="PS50213">
    <property type="entry name" value="FAS1"/>
    <property type="match status" value="1"/>
</dbReference>
<dbReference type="InterPro" id="IPR000782">
    <property type="entry name" value="FAS1_domain"/>
</dbReference>
<dbReference type="AlphaFoldDB" id="A0A137RIT2"/>
<reference evidence="3 4" key="2">
    <citation type="journal article" date="2016" name="Int. J. Syst. Evol. Microbiol.">
        <title>Vitellibacter aquimaris sp. nov., a marine bacterium isolated from seawater.</title>
        <authorList>
            <person name="Thevarajoo S."/>
            <person name="Selvaratnam C."/>
            <person name="Goh K.M."/>
            <person name="Hong K.W."/>
            <person name="Chan X.Y."/>
            <person name="Chan K.G."/>
            <person name="Chong C.S."/>
        </authorList>
    </citation>
    <scope>NUCLEOTIDE SEQUENCE [LARGE SCALE GENOMIC DNA]</scope>
    <source>
        <strain evidence="3 4">D-24</strain>
    </source>
</reference>
<evidence type="ECO:0000256" key="1">
    <source>
        <dbReference type="SAM" id="SignalP"/>
    </source>
</evidence>
<organism evidence="3 4">
    <name type="scientific">Aequorivita aquimaris</name>
    <dbReference type="NCBI Taxonomy" id="1548749"/>
    <lineage>
        <taxon>Bacteria</taxon>
        <taxon>Pseudomonadati</taxon>
        <taxon>Bacteroidota</taxon>
        <taxon>Flavobacteriia</taxon>
        <taxon>Flavobacteriales</taxon>
        <taxon>Flavobacteriaceae</taxon>
        <taxon>Aequorivita</taxon>
    </lineage>
</organism>
<dbReference type="Gene3D" id="2.30.180.10">
    <property type="entry name" value="FAS1 domain"/>
    <property type="match status" value="1"/>
</dbReference>
<feature type="chain" id="PRO_5007479859" evidence="1">
    <location>
        <begin position="19"/>
        <end position="210"/>
    </location>
</feature>
<dbReference type="PATRIC" id="fig|1548749.3.peg.1300"/>
<evidence type="ECO:0000259" key="2">
    <source>
        <dbReference type="PROSITE" id="PS50213"/>
    </source>
</evidence>
<dbReference type="SMART" id="SM00554">
    <property type="entry name" value="FAS1"/>
    <property type="match status" value="1"/>
</dbReference>
<sequence>MKLRTIVMSLAVVTMLFASCEDSKKKEAEAQAQAEQMHMEREKDSLMKVEADNQARMAEMEANSIAAKAMGNSDLSTLVSALQAADLAQTLKSEGEYTVFAPTNEAFNKVPKATLDNLMKPENKEQLQGLLKYHVLQGKMNAADVLAKIKEANNKLDVTTLNGEVLTLSEKGGKVIIKDAKGNMATVTSADMDASNGVVHVVDKVLMPKM</sequence>
<dbReference type="InterPro" id="IPR036378">
    <property type="entry name" value="FAS1_dom_sf"/>
</dbReference>
<dbReference type="PANTHER" id="PTHR10900:SF77">
    <property type="entry name" value="FI19380P1"/>
    <property type="match status" value="1"/>
</dbReference>
<dbReference type="FunFam" id="2.30.180.10:FF:000014">
    <property type="entry name" value="Stabilin 1"/>
    <property type="match status" value="1"/>
</dbReference>
<protein>
    <submittedName>
        <fullName evidence="3">Fasciclin</fullName>
    </submittedName>
</protein>
<feature type="signal peptide" evidence="1">
    <location>
        <begin position="1"/>
        <end position="18"/>
    </location>
</feature>
<dbReference type="Pfam" id="PF02469">
    <property type="entry name" value="Fasciclin"/>
    <property type="match status" value="1"/>
</dbReference>
<name>A0A137RIT2_9FLAO</name>
<dbReference type="RefSeq" id="WP_076692420.1">
    <property type="nucleotide sequence ID" value="NZ_JRWG01000003.1"/>
</dbReference>
<keyword evidence="1" id="KW-0732">Signal</keyword>
<feature type="domain" description="FAS1" evidence="2">
    <location>
        <begin position="62"/>
        <end position="206"/>
    </location>
</feature>
<dbReference type="GO" id="GO:0005615">
    <property type="term" value="C:extracellular space"/>
    <property type="evidence" value="ECO:0007669"/>
    <property type="project" value="TreeGrafter"/>
</dbReference>
<gene>
    <name evidence="3" type="ORF">LS48_06140</name>
</gene>
<keyword evidence="4" id="KW-1185">Reference proteome</keyword>
<dbReference type="InterPro" id="IPR050904">
    <property type="entry name" value="Adhesion/Biosynth-related"/>
</dbReference>
<dbReference type="PANTHER" id="PTHR10900">
    <property type="entry name" value="PERIOSTIN-RELATED"/>
    <property type="match status" value="1"/>
</dbReference>
<dbReference type="EMBL" id="JRWG01000003">
    <property type="protein sequence ID" value="KXO00054.1"/>
    <property type="molecule type" value="Genomic_DNA"/>
</dbReference>
<dbReference type="PROSITE" id="PS51257">
    <property type="entry name" value="PROKAR_LIPOPROTEIN"/>
    <property type="match status" value="1"/>
</dbReference>
<comment type="caution">
    <text evidence="3">The sequence shown here is derived from an EMBL/GenBank/DDBJ whole genome shotgun (WGS) entry which is preliminary data.</text>
</comment>